<organism evidence="1 2">
    <name type="scientific">Caryophanon latum</name>
    <dbReference type="NCBI Taxonomy" id="33977"/>
    <lineage>
        <taxon>Bacteria</taxon>
        <taxon>Bacillati</taxon>
        <taxon>Bacillota</taxon>
        <taxon>Bacilli</taxon>
        <taxon>Bacillales</taxon>
        <taxon>Caryophanaceae</taxon>
        <taxon>Caryophanon</taxon>
    </lineage>
</organism>
<dbReference type="AlphaFoldDB" id="A0A1C0Y6N5"/>
<accession>A0A1C0Y6N5</accession>
<evidence type="ECO:0000313" key="2">
    <source>
        <dbReference type="Proteomes" id="UP000093482"/>
    </source>
</evidence>
<dbReference type="OrthoDB" id="2797164at2"/>
<dbReference type="EMBL" id="MATO01000093">
    <property type="protein sequence ID" value="OCS82795.1"/>
    <property type="molecule type" value="Genomic_DNA"/>
</dbReference>
<dbReference type="RefSeq" id="WP_066466632.1">
    <property type="nucleotide sequence ID" value="NZ_MATO01000093.1"/>
</dbReference>
<reference evidence="1 2" key="1">
    <citation type="submission" date="2016-07" db="EMBL/GenBank/DDBJ databases">
        <title>Caryophanon latum genome sequencing.</title>
        <authorList>
            <person name="Verma A."/>
            <person name="Pal Y."/>
            <person name="Krishnamurthi S."/>
        </authorList>
    </citation>
    <scope>NUCLEOTIDE SEQUENCE [LARGE SCALE GENOMIC DNA]</scope>
    <source>
        <strain evidence="1 2">DSM 14151</strain>
    </source>
</reference>
<gene>
    <name evidence="1" type="ORF">A6K76_16270</name>
</gene>
<evidence type="ECO:0000313" key="1">
    <source>
        <dbReference type="EMBL" id="OCS82795.1"/>
    </source>
</evidence>
<protein>
    <submittedName>
        <fullName evidence="1">Uncharacterized protein</fullName>
    </submittedName>
</protein>
<keyword evidence="2" id="KW-1185">Reference proteome</keyword>
<proteinExistence type="predicted"/>
<sequence length="332" mass="38939">MLDVPVECLFVQQHMPFRQTLLYVDRYMHRLALHEPFMPVAYMSDTITPLDQAIVIEGAKTFEERFMTIHPNAVQQYEEAATNPSWLQLFQHFLHEFDYESAIDMLEPLPNATHIRDLLYVQLHRLNFHFDEAHRLIQQMDLNDATLQKTSSILQQLIAPPSSEQALAEITELYRHIYVTLQKEDWSSFLIRFYRAREAVIHYLLIYAAYESKPKHNEPLFKQIEKLEDAYESGDANDHYGTYFYIKSANVVNALNVRNQSVIGHSRAPIDPKLLFINYYGTSAKSSQMPERFLADTRIMLRDLGSALDDNMLELNDFIFEQMAHYLQEEHS</sequence>
<name>A0A1C0Y6N5_9BACL</name>
<dbReference type="Proteomes" id="UP000093482">
    <property type="component" value="Unassembled WGS sequence"/>
</dbReference>
<comment type="caution">
    <text evidence="1">The sequence shown here is derived from an EMBL/GenBank/DDBJ whole genome shotgun (WGS) entry which is preliminary data.</text>
</comment>